<dbReference type="OrthoDB" id="8961560at2759"/>
<dbReference type="GeneID" id="104945706"/>
<organism evidence="2 3">
    <name type="scientific">Notothenia coriiceps</name>
    <name type="common">black rockcod</name>
    <dbReference type="NCBI Taxonomy" id="8208"/>
    <lineage>
        <taxon>Eukaryota</taxon>
        <taxon>Metazoa</taxon>
        <taxon>Chordata</taxon>
        <taxon>Craniata</taxon>
        <taxon>Vertebrata</taxon>
        <taxon>Euteleostomi</taxon>
        <taxon>Actinopterygii</taxon>
        <taxon>Neopterygii</taxon>
        <taxon>Teleostei</taxon>
        <taxon>Neoteleostei</taxon>
        <taxon>Acanthomorphata</taxon>
        <taxon>Eupercaria</taxon>
        <taxon>Perciformes</taxon>
        <taxon>Notothenioidei</taxon>
        <taxon>Nototheniidae</taxon>
        <taxon>Notothenia</taxon>
    </lineage>
</organism>
<proteinExistence type="predicted"/>
<evidence type="ECO:0000256" key="1">
    <source>
        <dbReference type="SAM" id="MobiDB-lite"/>
    </source>
</evidence>
<gene>
    <name evidence="3" type="primary">LOC104945706</name>
</gene>
<feature type="compositionally biased region" description="Low complexity" evidence="1">
    <location>
        <begin position="30"/>
        <end position="53"/>
    </location>
</feature>
<feature type="compositionally biased region" description="Basic and acidic residues" evidence="1">
    <location>
        <begin position="130"/>
        <end position="149"/>
    </location>
</feature>
<feature type="compositionally biased region" description="Low complexity" evidence="1">
    <location>
        <begin position="76"/>
        <end position="99"/>
    </location>
</feature>
<accession>A0A6I9N5V3</accession>
<sequence>MIQMTFLDDVVHSLLKGENIGITSRRRSRSSTNNNNAHMTGGRPSGTTGSTQSHYTRAQANSPRPIMNSSGPNPKGSQGTQASQQQSQSQQSQQTASQSHNSPGGNAKEQREQRNARSSRRKGSDSSVPEEDKREEPPARGEDRSHASS</sequence>
<feature type="compositionally biased region" description="Polar residues" evidence="1">
    <location>
        <begin position="54"/>
        <end position="72"/>
    </location>
</feature>
<evidence type="ECO:0000313" key="3">
    <source>
        <dbReference type="RefSeq" id="XP_010769716.1"/>
    </source>
</evidence>
<evidence type="ECO:0000313" key="2">
    <source>
        <dbReference type="Proteomes" id="UP000504611"/>
    </source>
</evidence>
<dbReference type="KEGG" id="ncc:104945706"/>
<feature type="region of interest" description="Disordered" evidence="1">
    <location>
        <begin position="22"/>
        <end position="149"/>
    </location>
</feature>
<dbReference type="RefSeq" id="XP_010769716.1">
    <property type="nucleotide sequence ID" value="XM_010771414.1"/>
</dbReference>
<keyword evidence="2" id="KW-1185">Reference proteome</keyword>
<protein>
    <submittedName>
        <fullName evidence="3">Probable JmjC domain-containing histone demethylation protein 2C</fullName>
    </submittedName>
</protein>
<dbReference type="AlphaFoldDB" id="A0A6I9N5V3"/>
<dbReference type="Proteomes" id="UP000504611">
    <property type="component" value="Unplaced"/>
</dbReference>
<reference evidence="3" key="1">
    <citation type="submission" date="2025-08" db="UniProtKB">
        <authorList>
            <consortium name="RefSeq"/>
        </authorList>
    </citation>
    <scope>IDENTIFICATION</scope>
    <source>
        <tissue evidence="3">Muscle</tissue>
    </source>
</reference>
<name>A0A6I9N5V3_9TELE</name>